<sequence length="122" mass="13769">MRGTEEIIAQRILRTNFPLRITVKLLRELRSLISVVSWGVSRCYLSRHGAMECWIMCDPMSEFGGDSITKDSSDDGVIVDSVPELAPVVELSPDRTESDTLKEEPLLWSRLSGVELLLYTLK</sequence>
<evidence type="ECO:0000313" key="2">
    <source>
        <dbReference type="Proteomes" id="UP000236319"/>
    </source>
</evidence>
<dbReference type="RefSeq" id="XP_028868351.1">
    <property type="nucleotide sequence ID" value="XM_029012518.1"/>
</dbReference>
<gene>
    <name evidence="1" type="ORF">BOVATA_036010</name>
</gene>
<dbReference type="EMBL" id="BDSA01000004">
    <property type="protein sequence ID" value="GBE62108.1"/>
    <property type="molecule type" value="Genomic_DNA"/>
</dbReference>
<reference evidence="1 2" key="1">
    <citation type="journal article" date="2017" name="BMC Genomics">
        <title>Whole-genome assembly of Babesia ovata and comparative genomics between closely related pathogens.</title>
        <authorList>
            <person name="Yamagishi J."/>
            <person name="Asada M."/>
            <person name="Hakimi H."/>
            <person name="Tanaka T.Q."/>
            <person name="Sugimoto C."/>
            <person name="Kawazu S."/>
        </authorList>
    </citation>
    <scope>NUCLEOTIDE SEQUENCE [LARGE SCALE GENOMIC DNA]</scope>
    <source>
        <strain evidence="1 2">Miyake</strain>
    </source>
</reference>
<dbReference type="AlphaFoldDB" id="A0A2H6KGI8"/>
<dbReference type="Proteomes" id="UP000236319">
    <property type="component" value="Unassembled WGS sequence"/>
</dbReference>
<accession>A0A2H6KGI8</accession>
<proteinExistence type="predicted"/>
<evidence type="ECO:0000313" key="1">
    <source>
        <dbReference type="EMBL" id="GBE62108.1"/>
    </source>
</evidence>
<dbReference type="VEuPathDB" id="PiroplasmaDB:BOVATA_036010"/>
<name>A0A2H6KGI8_9APIC</name>
<organism evidence="1 2">
    <name type="scientific">Babesia ovata</name>
    <dbReference type="NCBI Taxonomy" id="189622"/>
    <lineage>
        <taxon>Eukaryota</taxon>
        <taxon>Sar</taxon>
        <taxon>Alveolata</taxon>
        <taxon>Apicomplexa</taxon>
        <taxon>Aconoidasida</taxon>
        <taxon>Piroplasmida</taxon>
        <taxon>Babesiidae</taxon>
        <taxon>Babesia</taxon>
    </lineage>
</organism>
<comment type="caution">
    <text evidence="1">The sequence shown here is derived from an EMBL/GenBank/DDBJ whole genome shotgun (WGS) entry which is preliminary data.</text>
</comment>
<dbReference type="GeneID" id="39875878"/>
<keyword evidence="2" id="KW-1185">Reference proteome</keyword>
<protein>
    <submittedName>
        <fullName evidence="1">TRAP dicarboxylate subunit, putative</fullName>
    </submittedName>
</protein>